<keyword evidence="3" id="KW-1185">Reference proteome</keyword>
<dbReference type="EMBL" id="JASPKZ010000448">
    <property type="protein sequence ID" value="KAJ9600114.1"/>
    <property type="molecule type" value="Genomic_DNA"/>
</dbReference>
<keyword evidence="1" id="KW-0472">Membrane</keyword>
<evidence type="ECO:0000313" key="3">
    <source>
        <dbReference type="Proteomes" id="UP001233999"/>
    </source>
</evidence>
<accession>A0AAD8AJ25</accession>
<feature type="non-terminal residue" evidence="2">
    <location>
        <position position="1"/>
    </location>
</feature>
<dbReference type="Proteomes" id="UP001233999">
    <property type="component" value="Unassembled WGS sequence"/>
</dbReference>
<keyword evidence="1" id="KW-1133">Transmembrane helix</keyword>
<keyword evidence="1" id="KW-0812">Transmembrane</keyword>
<organism evidence="2 3">
    <name type="scientific">Diploptera punctata</name>
    <name type="common">Pacific beetle cockroach</name>
    <dbReference type="NCBI Taxonomy" id="6984"/>
    <lineage>
        <taxon>Eukaryota</taxon>
        <taxon>Metazoa</taxon>
        <taxon>Ecdysozoa</taxon>
        <taxon>Arthropoda</taxon>
        <taxon>Hexapoda</taxon>
        <taxon>Insecta</taxon>
        <taxon>Pterygota</taxon>
        <taxon>Neoptera</taxon>
        <taxon>Polyneoptera</taxon>
        <taxon>Dictyoptera</taxon>
        <taxon>Blattodea</taxon>
        <taxon>Blaberoidea</taxon>
        <taxon>Blaberidae</taxon>
        <taxon>Diplopterinae</taxon>
        <taxon>Diploptera</taxon>
    </lineage>
</organism>
<evidence type="ECO:0000313" key="2">
    <source>
        <dbReference type="EMBL" id="KAJ9600114.1"/>
    </source>
</evidence>
<sequence>YHSFCKTIFYGYVDYVFFFIIFFVHGYLYVSSFHLKMAKNILSIHNLVEVLYSTECLEIRKQHHKKLICLKICFCYIFDNFFTFIPD</sequence>
<protein>
    <submittedName>
        <fullName evidence="2">Uncharacterized protein</fullName>
    </submittedName>
</protein>
<name>A0AAD8AJ25_DIPPU</name>
<reference evidence="2" key="1">
    <citation type="journal article" date="2023" name="IScience">
        <title>Live-bearing cockroach genome reveals convergent evolutionary mechanisms linked to viviparity in insects and beyond.</title>
        <authorList>
            <person name="Fouks B."/>
            <person name="Harrison M.C."/>
            <person name="Mikhailova A.A."/>
            <person name="Marchal E."/>
            <person name="English S."/>
            <person name="Carruthers M."/>
            <person name="Jennings E.C."/>
            <person name="Chiamaka E.L."/>
            <person name="Frigard R.A."/>
            <person name="Pippel M."/>
            <person name="Attardo G.M."/>
            <person name="Benoit J.B."/>
            <person name="Bornberg-Bauer E."/>
            <person name="Tobe S.S."/>
        </authorList>
    </citation>
    <scope>NUCLEOTIDE SEQUENCE</scope>
    <source>
        <strain evidence="2">Stay&amp;Tobe</strain>
    </source>
</reference>
<proteinExistence type="predicted"/>
<feature type="non-terminal residue" evidence="2">
    <location>
        <position position="87"/>
    </location>
</feature>
<comment type="caution">
    <text evidence="2">The sequence shown here is derived from an EMBL/GenBank/DDBJ whole genome shotgun (WGS) entry which is preliminary data.</text>
</comment>
<gene>
    <name evidence="2" type="ORF">L9F63_009590</name>
</gene>
<feature type="transmembrane region" description="Helical" evidence="1">
    <location>
        <begin position="12"/>
        <end position="30"/>
    </location>
</feature>
<evidence type="ECO:0000256" key="1">
    <source>
        <dbReference type="SAM" id="Phobius"/>
    </source>
</evidence>
<reference evidence="2" key="2">
    <citation type="submission" date="2023-05" db="EMBL/GenBank/DDBJ databases">
        <authorList>
            <person name="Fouks B."/>
        </authorList>
    </citation>
    <scope>NUCLEOTIDE SEQUENCE</scope>
    <source>
        <strain evidence="2">Stay&amp;Tobe</strain>
        <tissue evidence="2">Testes</tissue>
    </source>
</reference>
<dbReference type="AlphaFoldDB" id="A0AAD8AJ25"/>